<keyword evidence="3" id="KW-1185">Reference proteome</keyword>
<protein>
    <recommendedName>
        <fullName evidence="1">FAD-dependent protein C-terminal domain-containing protein</fullName>
    </recommendedName>
</protein>
<gene>
    <name evidence="2" type="ORF">ACHAW5_009395</name>
</gene>
<feature type="domain" description="FAD-dependent protein C-terminal" evidence="1">
    <location>
        <begin position="229"/>
        <end position="412"/>
    </location>
</feature>
<comment type="caution">
    <text evidence="2">The sequence shown here is derived from an EMBL/GenBank/DDBJ whole genome shotgun (WGS) entry which is preliminary data.</text>
</comment>
<dbReference type="Gene3D" id="3.50.50.60">
    <property type="entry name" value="FAD/NAD(P)-binding domain"/>
    <property type="match status" value="2"/>
</dbReference>
<dbReference type="EMBL" id="JALLAZ020000722">
    <property type="protein sequence ID" value="KAL3788549.1"/>
    <property type="molecule type" value="Genomic_DNA"/>
</dbReference>
<dbReference type="Proteomes" id="UP001530315">
    <property type="component" value="Unassembled WGS sequence"/>
</dbReference>
<evidence type="ECO:0000313" key="3">
    <source>
        <dbReference type="Proteomes" id="UP001530315"/>
    </source>
</evidence>
<dbReference type="InterPro" id="IPR036188">
    <property type="entry name" value="FAD/NAD-bd_sf"/>
</dbReference>
<evidence type="ECO:0000313" key="2">
    <source>
        <dbReference type="EMBL" id="KAL3788549.1"/>
    </source>
</evidence>
<dbReference type="SUPFAM" id="SSF51905">
    <property type="entry name" value="FAD/NAD(P)-binding domain"/>
    <property type="match status" value="1"/>
</dbReference>
<dbReference type="PANTHER" id="PTHR42842:SF3">
    <property type="entry name" value="FAD_NAD(P)-BINDING OXIDOREDUCTASE FAMILY PROTEIN"/>
    <property type="match status" value="1"/>
</dbReference>
<organism evidence="2 3">
    <name type="scientific">Stephanodiscus triporus</name>
    <dbReference type="NCBI Taxonomy" id="2934178"/>
    <lineage>
        <taxon>Eukaryota</taxon>
        <taxon>Sar</taxon>
        <taxon>Stramenopiles</taxon>
        <taxon>Ochrophyta</taxon>
        <taxon>Bacillariophyta</taxon>
        <taxon>Coscinodiscophyceae</taxon>
        <taxon>Thalassiosirophycidae</taxon>
        <taxon>Stephanodiscales</taxon>
        <taxon>Stephanodiscaceae</taxon>
        <taxon>Stephanodiscus</taxon>
    </lineage>
</organism>
<dbReference type="InterPro" id="IPR028348">
    <property type="entry name" value="FAD-binding_protein"/>
</dbReference>
<dbReference type="PIRSF" id="PIRSF038984">
    <property type="entry name" value="FAD_binding_protein"/>
    <property type="match status" value="1"/>
</dbReference>
<sequence length="485" mass="52519">MPVEARGKSIGALIHRREIDPESNFSFGEGGAGTWSDGKLTTRIGRNSGPVRFVLETLVKYGAPEKILVEGSPHLGTDNLVRLLRNMRADLRSMGGEIHFGARADKFIIKDGTIEGVGAACTPVRERARANDSEELGDPTPGLEPTKVFRGDAVVLATGHSARDVYYELHNLGVKLEAKGFAVGFRVEHPQPLINEIQYGKDWGGRVITGRLSTDSANAEHFAKDAKHYVSHEGTLPVASYRLATNEAFDGISNRGAYSFCQCPGGQIVPSSTEDGELCINGMSFSKRDSMWANSALVVTVSPNDAILEPWSAHGCLAGMEFQRDMERKAFMLEGGDMSAPVQRLTDFVDRKLSQCVPSSSYRLGVKSAECHDIYPEPLYNALRNAIVTHFDKQMPGFLCDEALLHGVETRTSSPVRVLRDSTTLQAIGVDNLFPSGEGAGFAGGIVSAAVDGLLVADAIKAKFFAHNNETKLFDGNFASVGYEY</sequence>
<name>A0ABD3PLQ1_9STRA</name>
<accession>A0ABD3PLQ1</accession>
<reference evidence="2 3" key="1">
    <citation type="submission" date="2024-10" db="EMBL/GenBank/DDBJ databases">
        <title>Updated reference genomes for cyclostephanoid diatoms.</title>
        <authorList>
            <person name="Roberts W.R."/>
            <person name="Alverson A.J."/>
        </authorList>
    </citation>
    <scope>NUCLEOTIDE SEQUENCE [LARGE SCALE GENOMIC DNA]</scope>
    <source>
        <strain evidence="2 3">AJA276-08</strain>
    </source>
</reference>
<proteinExistence type="predicted"/>
<evidence type="ECO:0000259" key="1">
    <source>
        <dbReference type="Pfam" id="PF21688"/>
    </source>
</evidence>
<dbReference type="AlphaFoldDB" id="A0ABD3PLQ1"/>
<dbReference type="Pfam" id="PF21688">
    <property type="entry name" value="FAD-depend_C"/>
    <property type="match status" value="1"/>
</dbReference>
<dbReference type="PANTHER" id="PTHR42842">
    <property type="entry name" value="FAD/NAD(P)-BINDING OXIDOREDUCTASE"/>
    <property type="match status" value="1"/>
</dbReference>
<dbReference type="InterPro" id="IPR049516">
    <property type="entry name" value="FAD-depend_C"/>
</dbReference>